<accession>A0ACD1DVE0</accession>
<evidence type="ECO:0000313" key="1">
    <source>
        <dbReference type="EMBL" id="QVL35914.1"/>
    </source>
</evidence>
<dbReference type="EMBL" id="CP074691">
    <property type="protein sequence ID" value="QVL35914.1"/>
    <property type="molecule type" value="Genomic_DNA"/>
</dbReference>
<organism evidence="1 2">
    <name type="scientific">Aminirod propionatiphilus</name>
    <dbReference type="NCBI Taxonomy" id="3415223"/>
    <lineage>
        <taxon>Bacteria</taxon>
        <taxon>Thermotogati</taxon>
        <taxon>Synergistota</taxon>
        <taxon>Synergistia</taxon>
        <taxon>Synergistales</taxon>
        <taxon>Aminiphilaceae</taxon>
        <taxon>Aminirod</taxon>
    </lineage>
</organism>
<protein>
    <submittedName>
        <fullName evidence="1">TRAP transporter small permease</fullName>
    </submittedName>
</protein>
<proteinExistence type="predicted"/>
<reference evidence="1" key="1">
    <citation type="submission" date="2021-05" db="EMBL/GenBank/DDBJ databases">
        <title>An isolated secondary fermenter in methanogenic hydrocarbon-degrading communities.</title>
        <authorList>
            <person name="Liu Y.-F."/>
            <person name="Liu Z.-l."/>
        </authorList>
    </citation>
    <scope>NUCLEOTIDE SEQUENCE</scope>
    <source>
        <strain evidence="1">L-13</strain>
    </source>
</reference>
<keyword evidence="2" id="KW-1185">Reference proteome</keyword>
<dbReference type="Proteomes" id="UP000682204">
    <property type="component" value="Chromosome"/>
</dbReference>
<name>A0ACD1DVE0_9BACT</name>
<evidence type="ECO:0000313" key="2">
    <source>
        <dbReference type="Proteomes" id="UP000682204"/>
    </source>
</evidence>
<sequence>MLKKLNALEEFFLIGTLTFNVALVFIQVVMRYIFHNSLYWSEELARFVFLWFSWIGTSFAVKEGAHLKVTMLGDRLGGSAKKALELISLFVWIGFSLFLTYQGGRITHFIASMGQTSPALYIPMYLTYASVPVGSALMTFRLLLELKAFLSGEPTPSGEGETVR</sequence>
<gene>
    <name evidence="1" type="ORF">KIH16_12335</name>
</gene>